<sequence length="183" mass="20541">MYSFVNQNKGILFSCVLGILLSYYAYVIETNKEKDESYEAMCDISEHMSCSKAFMSNYGKGFGIMGPLLGETSTLNQPNSVYGMAFYSIVGLLFPSIAVEIFWKRMNTSSGCIQSPKVAKLQFWMSVLSNFGSLYLAYILAFILHDFCVVCVSTYVVNLALLILSLLRYKRLKELSSSHAKVN</sequence>
<dbReference type="EMBL" id="KZ308157">
    <property type="protein sequence ID" value="KAG8223297.1"/>
    <property type="molecule type" value="Genomic_DNA"/>
</dbReference>
<keyword evidence="5" id="KW-0874">Quinone</keyword>
<accession>A0A8K0NVL3</accession>
<dbReference type="GO" id="GO:0042373">
    <property type="term" value="P:vitamin K metabolic process"/>
    <property type="evidence" value="ECO:0007669"/>
    <property type="project" value="InterPro"/>
</dbReference>
<evidence type="ECO:0000313" key="14">
    <source>
        <dbReference type="EMBL" id="KAG8223297.1"/>
    </source>
</evidence>
<evidence type="ECO:0000256" key="8">
    <source>
        <dbReference type="ARBA" id="ARBA00023002"/>
    </source>
</evidence>
<keyword evidence="11" id="KW-0676">Redox-active center</keyword>
<dbReference type="InterPro" id="IPR042406">
    <property type="entry name" value="VKORC1/VKORC1L1"/>
</dbReference>
<proteinExistence type="inferred from homology"/>
<dbReference type="Proteomes" id="UP000792457">
    <property type="component" value="Unassembled WGS sequence"/>
</dbReference>
<keyword evidence="15" id="KW-1185">Reference proteome</keyword>
<evidence type="ECO:0000256" key="3">
    <source>
        <dbReference type="ARBA" id="ARBA00012278"/>
    </source>
</evidence>
<dbReference type="InterPro" id="IPR012932">
    <property type="entry name" value="VKOR"/>
</dbReference>
<dbReference type="PANTHER" id="PTHR14519:SF8">
    <property type="entry name" value="VITAMIN K EPOXIDE REDUCTASE COMPLEX SUBUNIT 1"/>
    <property type="match status" value="1"/>
</dbReference>
<dbReference type="CDD" id="cd12917">
    <property type="entry name" value="VKOR_euk"/>
    <property type="match status" value="1"/>
</dbReference>
<evidence type="ECO:0000256" key="12">
    <source>
        <dbReference type="SAM" id="Phobius"/>
    </source>
</evidence>
<name>A0A8K0NVL3_LADFU</name>
<keyword evidence="7 12" id="KW-1133">Transmembrane helix</keyword>
<evidence type="ECO:0000256" key="6">
    <source>
        <dbReference type="ARBA" id="ARBA00022824"/>
    </source>
</evidence>
<comment type="subcellular location">
    <subcellularLocation>
        <location evidence="1">Endoplasmic reticulum membrane</location>
        <topology evidence="1">Multi-pass membrane protein</topology>
    </subcellularLocation>
</comment>
<evidence type="ECO:0000256" key="10">
    <source>
        <dbReference type="ARBA" id="ARBA00023157"/>
    </source>
</evidence>
<keyword evidence="4 12" id="KW-0812">Transmembrane</keyword>
<dbReference type="Gene3D" id="1.20.1440.130">
    <property type="entry name" value="VKOR domain"/>
    <property type="match status" value="1"/>
</dbReference>
<feature type="transmembrane region" description="Helical" evidence="12">
    <location>
        <begin position="12"/>
        <end position="28"/>
    </location>
</feature>
<evidence type="ECO:0000256" key="5">
    <source>
        <dbReference type="ARBA" id="ARBA00022719"/>
    </source>
</evidence>
<feature type="domain" description="Vitamin K epoxide reductase" evidence="13">
    <location>
        <begin position="4"/>
        <end position="169"/>
    </location>
</feature>
<reference evidence="14" key="1">
    <citation type="submission" date="2013-04" db="EMBL/GenBank/DDBJ databases">
        <authorList>
            <person name="Qu J."/>
            <person name="Murali S.C."/>
            <person name="Bandaranaike D."/>
            <person name="Bellair M."/>
            <person name="Blankenburg K."/>
            <person name="Chao H."/>
            <person name="Dinh H."/>
            <person name="Doddapaneni H."/>
            <person name="Downs B."/>
            <person name="Dugan-Rocha S."/>
            <person name="Elkadiri S."/>
            <person name="Gnanaolivu R.D."/>
            <person name="Hernandez B."/>
            <person name="Javaid M."/>
            <person name="Jayaseelan J.C."/>
            <person name="Lee S."/>
            <person name="Li M."/>
            <person name="Ming W."/>
            <person name="Munidasa M."/>
            <person name="Muniz J."/>
            <person name="Nguyen L."/>
            <person name="Ongeri F."/>
            <person name="Osuji N."/>
            <person name="Pu L.-L."/>
            <person name="Puazo M."/>
            <person name="Qu C."/>
            <person name="Quiroz J."/>
            <person name="Raj R."/>
            <person name="Weissenberger G."/>
            <person name="Xin Y."/>
            <person name="Zou X."/>
            <person name="Han Y."/>
            <person name="Richards S."/>
            <person name="Worley K."/>
            <person name="Muzny D."/>
            <person name="Gibbs R."/>
        </authorList>
    </citation>
    <scope>NUCLEOTIDE SEQUENCE</scope>
    <source>
        <strain evidence="14">Sampled in the wild</strain>
    </source>
</reference>
<evidence type="ECO:0000256" key="4">
    <source>
        <dbReference type="ARBA" id="ARBA00022692"/>
    </source>
</evidence>
<dbReference type="AlphaFoldDB" id="A0A8K0NVL3"/>
<feature type="transmembrane region" description="Helical" evidence="12">
    <location>
        <begin position="147"/>
        <end position="167"/>
    </location>
</feature>
<dbReference type="InterPro" id="IPR038354">
    <property type="entry name" value="VKOR_sf"/>
</dbReference>
<feature type="transmembrane region" description="Helical" evidence="12">
    <location>
        <begin position="84"/>
        <end position="103"/>
    </location>
</feature>
<evidence type="ECO:0000313" key="15">
    <source>
        <dbReference type="Proteomes" id="UP000792457"/>
    </source>
</evidence>
<dbReference type="OrthoDB" id="17010at2759"/>
<dbReference type="SMART" id="SM00756">
    <property type="entry name" value="VKc"/>
    <property type="match status" value="1"/>
</dbReference>
<dbReference type="EC" id="1.17.4.4" evidence="3"/>
<dbReference type="PANTHER" id="PTHR14519">
    <property type="entry name" value="VITAMIN K EPOXIDE REDUCTASE COMPLEX, SUBUNIT 1"/>
    <property type="match status" value="1"/>
</dbReference>
<evidence type="ECO:0000256" key="7">
    <source>
        <dbReference type="ARBA" id="ARBA00022989"/>
    </source>
</evidence>
<evidence type="ECO:0000256" key="2">
    <source>
        <dbReference type="ARBA" id="ARBA00006214"/>
    </source>
</evidence>
<gene>
    <name evidence="14" type="ORF">J437_LFUL001171</name>
</gene>
<dbReference type="GO" id="GO:0005789">
    <property type="term" value="C:endoplasmic reticulum membrane"/>
    <property type="evidence" value="ECO:0007669"/>
    <property type="project" value="UniProtKB-SubCell"/>
</dbReference>
<evidence type="ECO:0000256" key="1">
    <source>
        <dbReference type="ARBA" id="ARBA00004477"/>
    </source>
</evidence>
<dbReference type="Pfam" id="PF07884">
    <property type="entry name" value="VKOR"/>
    <property type="match status" value="1"/>
</dbReference>
<keyword evidence="6" id="KW-0256">Endoplasmic reticulum</keyword>
<keyword evidence="9 12" id="KW-0472">Membrane</keyword>
<dbReference type="GO" id="GO:0048038">
    <property type="term" value="F:quinone binding"/>
    <property type="evidence" value="ECO:0007669"/>
    <property type="project" value="UniProtKB-KW"/>
</dbReference>
<dbReference type="GO" id="GO:0047057">
    <property type="term" value="F:vitamin-K-epoxide reductase (warfarin-sensitive) activity"/>
    <property type="evidence" value="ECO:0007669"/>
    <property type="project" value="UniProtKB-EC"/>
</dbReference>
<comment type="caution">
    <text evidence="14">The sequence shown here is derived from an EMBL/GenBank/DDBJ whole genome shotgun (WGS) entry which is preliminary data.</text>
</comment>
<evidence type="ECO:0000256" key="11">
    <source>
        <dbReference type="ARBA" id="ARBA00023284"/>
    </source>
</evidence>
<comment type="similarity">
    <text evidence="2">Belongs to the VKOR family.</text>
</comment>
<keyword evidence="10" id="KW-1015">Disulfide bond</keyword>
<evidence type="ECO:0000259" key="13">
    <source>
        <dbReference type="SMART" id="SM00756"/>
    </source>
</evidence>
<organism evidence="14 15">
    <name type="scientific">Ladona fulva</name>
    <name type="common">Scarce chaser dragonfly</name>
    <name type="synonym">Libellula fulva</name>
    <dbReference type="NCBI Taxonomy" id="123851"/>
    <lineage>
        <taxon>Eukaryota</taxon>
        <taxon>Metazoa</taxon>
        <taxon>Ecdysozoa</taxon>
        <taxon>Arthropoda</taxon>
        <taxon>Hexapoda</taxon>
        <taxon>Insecta</taxon>
        <taxon>Pterygota</taxon>
        <taxon>Palaeoptera</taxon>
        <taxon>Odonata</taxon>
        <taxon>Epiprocta</taxon>
        <taxon>Anisoptera</taxon>
        <taxon>Libelluloidea</taxon>
        <taxon>Libellulidae</taxon>
        <taxon>Ladona</taxon>
    </lineage>
</organism>
<feature type="transmembrane region" description="Helical" evidence="12">
    <location>
        <begin position="123"/>
        <end position="141"/>
    </location>
</feature>
<keyword evidence="8" id="KW-0560">Oxidoreductase</keyword>
<evidence type="ECO:0000256" key="9">
    <source>
        <dbReference type="ARBA" id="ARBA00023136"/>
    </source>
</evidence>
<reference evidence="14" key="2">
    <citation type="submission" date="2017-10" db="EMBL/GenBank/DDBJ databases">
        <title>Ladona fulva Genome sequencing and assembly.</title>
        <authorList>
            <person name="Murali S."/>
            <person name="Richards S."/>
            <person name="Bandaranaike D."/>
            <person name="Bellair M."/>
            <person name="Blankenburg K."/>
            <person name="Chao H."/>
            <person name="Dinh H."/>
            <person name="Doddapaneni H."/>
            <person name="Dugan-Rocha S."/>
            <person name="Elkadiri S."/>
            <person name="Gnanaolivu R."/>
            <person name="Hernandez B."/>
            <person name="Skinner E."/>
            <person name="Javaid M."/>
            <person name="Lee S."/>
            <person name="Li M."/>
            <person name="Ming W."/>
            <person name="Munidasa M."/>
            <person name="Muniz J."/>
            <person name="Nguyen L."/>
            <person name="Hughes D."/>
            <person name="Osuji N."/>
            <person name="Pu L.-L."/>
            <person name="Puazo M."/>
            <person name="Qu C."/>
            <person name="Quiroz J."/>
            <person name="Raj R."/>
            <person name="Weissenberger G."/>
            <person name="Xin Y."/>
            <person name="Zou X."/>
            <person name="Han Y."/>
            <person name="Worley K."/>
            <person name="Muzny D."/>
            <person name="Gibbs R."/>
        </authorList>
    </citation>
    <scope>NUCLEOTIDE SEQUENCE</scope>
    <source>
        <strain evidence="14">Sampled in the wild</strain>
    </source>
</reference>
<protein>
    <recommendedName>
        <fullName evidence="3">vitamin-K-epoxide reductase (warfarin-sensitive)</fullName>
        <ecNumber evidence="3">1.17.4.4</ecNumber>
    </recommendedName>
</protein>